<dbReference type="OrthoDB" id="9776217at2"/>
<dbReference type="PATRIC" id="fig|1476583.3.peg.1206"/>
<sequence>MKREFKIPDSVRGRLSLDPQTCPEPGCSQGWIDTPQGAARCPRCRRQADEARLGQAGVVGSRLDRPWTDMRLRHKSWRRVQEVSLALPDLIAEGRGLALIGLPGTGTSQAAALLVRGAAEAGLSALMVSWPSWVEAVQADYTRQLRTQAEHVAALSTPALLALDAVGEAATSTGALERKLLERVLGVRYAAGKSTIITAGMTRRELEEAMGERTFDRFRHSAEWVLFNGPNEREEEERRAREEREARAAALERSQRGAAV</sequence>
<keyword evidence="4" id="KW-1185">Reference proteome</keyword>
<dbReference type="SUPFAM" id="SSF52540">
    <property type="entry name" value="P-loop containing nucleoside triphosphate hydrolases"/>
    <property type="match status" value="1"/>
</dbReference>
<gene>
    <name evidence="3" type="ORF">DEIPH_ctg017orf0220</name>
</gene>
<dbReference type="Proteomes" id="UP000020492">
    <property type="component" value="Unassembled WGS sequence"/>
</dbReference>
<proteinExistence type="predicted"/>
<accession>A0A016QSG1</accession>
<evidence type="ECO:0000256" key="1">
    <source>
        <dbReference type="SAM" id="MobiDB-lite"/>
    </source>
</evidence>
<protein>
    <recommendedName>
        <fullName evidence="2">IstB-like ATP-binding domain-containing protein</fullName>
    </recommendedName>
</protein>
<dbReference type="GO" id="GO:0005524">
    <property type="term" value="F:ATP binding"/>
    <property type="evidence" value="ECO:0007669"/>
    <property type="project" value="InterPro"/>
</dbReference>
<dbReference type="InterPro" id="IPR027417">
    <property type="entry name" value="P-loop_NTPase"/>
</dbReference>
<comment type="caution">
    <text evidence="3">The sequence shown here is derived from an EMBL/GenBank/DDBJ whole genome shotgun (WGS) entry which is preliminary data.</text>
</comment>
<name>A0A016QSG1_9DEIO</name>
<evidence type="ECO:0000313" key="3">
    <source>
        <dbReference type="EMBL" id="EYB68842.1"/>
    </source>
</evidence>
<evidence type="ECO:0000259" key="2">
    <source>
        <dbReference type="Pfam" id="PF01695"/>
    </source>
</evidence>
<dbReference type="Pfam" id="PF01695">
    <property type="entry name" value="IstB_IS21"/>
    <property type="match status" value="1"/>
</dbReference>
<feature type="region of interest" description="Disordered" evidence="1">
    <location>
        <begin position="230"/>
        <end position="260"/>
    </location>
</feature>
<dbReference type="STRING" id="1476583.DEIPH_ctg017orf0220"/>
<evidence type="ECO:0000313" key="4">
    <source>
        <dbReference type="Proteomes" id="UP000020492"/>
    </source>
</evidence>
<dbReference type="InterPro" id="IPR002611">
    <property type="entry name" value="IstB_ATP-bd"/>
</dbReference>
<feature type="domain" description="IstB-like ATP-binding" evidence="2">
    <location>
        <begin position="84"/>
        <end position="239"/>
    </location>
</feature>
<dbReference type="AlphaFoldDB" id="A0A016QSG1"/>
<dbReference type="Gene3D" id="3.40.50.300">
    <property type="entry name" value="P-loop containing nucleotide triphosphate hydrolases"/>
    <property type="match status" value="1"/>
</dbReference>
<dbReference type="RefSeq" id="WP_051517185.1">
    <property type="nucleotide sequence ID" value="NZ_JHAC01000017.1"/>
</dbReference>
<dbReference type="EMBL" id="JHAC01000017">
    <property type="protein sequence ID" value="EYB68842.1"/>
    <property type="molecule type" value="Genomic_DNA"/>
</dbReference>
<organism evidence="3 4">
    <name type="scientific">Deinococcus phoenicis</name>
    <dbReference type="NCBI Taxonomy" id="1476583"/>
    <lineage>
        <taxon>Bacteria</taxon>
        <taxon>Thermotogati</taxon>
        <taxon>Deinococcota</taxon>
        <taxon>Deinococci</taxon>
        <taxon>Deinococcales</taxon>
        <taxon>Deinococcaceae</taxon>
        <taxon>Deinococcus</taxon>
    </lineage>
</organism>
<reference evidence="3 4" key="1">
    <citation type="submission" date="2014-03" db="EMBL/GenBank/DDBJ databases">
        <title>Draft genome sequence of Deinococcus phoenicis 1P10ME.</title>
        <authorList>
            <person name="Stepanov V.G."/>
            <person name="Vaishampayan P."/>
            <person name="Venkateswaran K."/>
            <person name="Fox G.E."/>
        </authorList>
    </citation>
    <scope>NUCLEOTIDE SEQUENCE [LARGE SCALE GENOMIC DNA]</scope>
    <source>
        <strain evidence="3 4">1P10ME</strain>
    </source>
</reference>
<feature type="compositionally biased region" description="Basic and acidic residues" evidence="1">
    <location>
        <begin position="236"/>
        <end position="247"/>
    </location>
</feature>